<reference evidence="1 2" key="1">
    <citation type="submission" date="2016-10" db="EMBL/GenBank/DDBJ databases">
        <title>Genome sequence of the ascomycete fungus Penicillium subrubescens.</title>
        <authorList>
            <person name="De Vries R.P."/>
            <person name="Peng M."/>
            <person name="Dilokpimol A."/>
            <person name="Hilden K."/>
            <person name="Makela M.R."/>
            <person name="Grigoriev I."/>
            <person name="Riley R."/>
            <person name="Granchi Z."/>
        </authorList>
    </citation>
    <scope>NUCLEOTIDE SEQUENCE [LARGE SCALE GENOMIC DNA]</scope>
    <source>
        <strain evidence="1 2">CBS 132785</strain>
    </source>
</reference>
<protein>
    <submittedName>
        <fullName evidence="1">Uncharacterized protein</fullName>
    </submittedName>
</protein>
<dbReference type="AlphaFoldDB" id="A0A1Q5ULH2"/>
<organism evidence="1 2">
    <name type="scientific">Penicillium subrubescens</name>
    <dbReference type="NCBI Taxonomy" id="1316194"/>
    <lineage>
        <taxon>Eukaryota</taxon>
        <taxon>Fungi</taxon>
        <taxon>Dikarya</taxon>
        <taxon>Ascomycota</taxon>
        <taxon>Pezizomycotina</taxon>
        <taxon>Eurotiomycetes</taxon>
        <taxon>Eurotiomycetidae</taxon>
        <taxon>Eurotiales</taxon>
        <taxon>Aspergillaceae</taxon>
        <taxon>Penicillium</taxon>
    </lineage>
</organism>
<sequence length="59" mass="6717">MQLISLRFWLYSNRWETFRSTTAGADDRPLCLYDASYQSNGISLRGSPLDMRATGKLGQ</sequence>
<evidence type="ECO:0000313" key="1">
    <source>
        <dbReference type="EMBL" id="OKP13293.1"/>
    </source>
</evidence>
<dbReference type="EMBL" id="MNBE01000136">
    <property type="protein sequence ID" value="OKP13293.1"/>
    <property type="molecule type" value="Genomic_DNA"/>
</dbReference>
<keyword evidence="2" id="KW-1185">Reference proteome</keyword>
<name>A0A1Q5ULH2_9EURO</name>
<evidence type="ECO:0000313" key="2">
    <source>
        <dbReference type="Proteomes" id="UP000186955"/>
    </source>
</evidence>
<proteinExistence type="predicted"/>
<dbReference type="Proteomes" id="UP000186955">
    <property type="component" value="Unassembled WGS sequence"/>
</dbReference>
<gene>
    <name evidence="1" type="ORF">PENSUB_1024</name>
</gene>
<accession>A0A1Q5ULH2</accession>
<comment type="caution">
    <text evidence="1">The sequence shown here is derived from an EMBL/GenBank/DDBJ whole genome shotgun (WGS) entry which is preliminary data.</text>
</comment>